<feature type="active site" description="Proton donor/acceptor" evidence="7">
    <location>
        <position position="101"/>
    </location>
</feature>
<dbReference type="InterPro" id="IPR002915">
    <property type="entry name" value="DeoC/FbaB/LacD_aldolase"/>
</dbReference>
<dbReference type="CDD" id="cd00959">
    <property type="entry name" value="DeoC"/>
    <property type="match status" value="1"/>
</dbReference>
<protein>
    <recommendedName>
        <fullName evidence="7">Deoxyribose-phosphate aldolase</fullName>
        <shortName evidence="7">DERA</shortName>
        <ecNumber evidence="7">4.1.2.4</ecNumber>
    </recommendedName>
    <alternativeName>
        <fullName evidence="7">2-deoxy-D-ribose 5-phosphate aldolase</fullName>
    </alternativeName>
    <alternativeName>
        <fullName evidence="7">Phosphodeoxyriboaldolase</fullName>
        <shortName evidence="7">Deoxyriboaldolase</shortName>
    </alternativeName>
</protein>
<evidence type="ECO:0000256" key="6">
    <source>
        <dbReference type="ARBA" id="ARBA00056337"/>
    </source>
</evidence>
<dbReference type="GO" id="GO:0016052">
    <property type="term" value="P:carbohydrate catabolic process"/>
    <property type="evidence" value="ECO:0007669"/>
    <property type="project" value="TreeGrafter"/>
</dbReference>
<dbReference type="PIRSF" id="PIRSF001357">
    <property type="entry name" value="DeoC"/>
    <property type="match status" value="1"/>
</dbReference>
<keyword evidence="2 7" id="KW-0963">Cytoplasm</keyword>
<dbReference type="FunFam" id="3.20.20.70:FF:000044">
    <property type="entry name" value="Deoxyribose-phosphate aldolase"/>
    <property type="match status" value="1"/>
</dbReference>
<dbReference type="EC" id="4.1.2.4" evidence="7"/>
<evidence type="ECO:0000313" key="9">
    <source>
        <dbReference type="EMBL" id="VDB98458.1"/>
    </source>
</evidence>
<feature type="active site" description="Proton donor/acceptor" evidence="7">
    <location>
        <position position="194"/>
    </location>
</feature>
<evidence type="ECO:0000256" key="7">
    <source>
        <dbReference type="HAMAP-Rule" id="MF_00114"/>
    </source>
</evidence>
<evidence type="ECO:0000256" key="1">
    <source>
        <dbReference type="ARBA" id="ARBA00010936"/>
    </source>
</evidence>
<dbReference type="UniPathway" id="UPA00002">
    <property type="reaction ID" value="UER00468"/>
</dbReference>
<dbReference type="NCBIfam" id="TIGR00126">
    <property type="entry name" value="deoC"/>
    <property type="match status" value="1"/>
</dbReference>
<evidence type="ECO:0000256" key="2">
    <source>
        <dbReference type="ARBA" id="ARBA00022490"/>
    </source>
</evidence>
<evidence type="ECO:0000256" key="4">
    <source>
        <dbReference type="ARBA" id="ARBA00023270"/>
    </source>
</evidence>
<reference evidence="8 10" key="1">
    <citation type="journal article" date="2016" name="BMC Genomics">
        <title>Consensus pan-genome assembly of the specialised wine bacterium Oenococcus oeni.</title>
        <authorList>
            <person name="Sternes P.R."/>
            <person name="Borneman A.R."/>
        </authorList>
    </citation>
    <scope>NUCLEOTIDE SEQUENCE [LARGE SCALE GENOMIC DNA]</scope>
    <source>
        <strain evidence="8 10">AWRIB661</strain>
    </source>
</reference>
<dbReference type="InterPro" id="IPR011343">
    <property type="entry name" value="DeoC"/>
</dbReference>
<accession>A0A483CM06</accession>
<keyword evidence="3 7" id="KW-0456">Lyase</keyword>
<sequence length="237" mass="26168">MKESISAEQITIDQMAQMIDHTFLKAYAKKEDLKKLCEEAKANHFKMVAINSVPVAYCHKQLKGSNVHVGAAISFPLGQTTIESKAFETKNAIENGADEIDYVLNIGQLKDKNLDYIRREMETIVKLCHSHKVIVKVILETCYLTDLDIINACQIAREIKPDFVKTSTGFGSAGAKVEDVRLMKKTVGSLVKVKAAGGIQSLTDALAMIKAGAERIGTSHGIEIINELKRSQNHRQV</sequence>
<evidence type="ECO:0000313" key="10">
    <source>
        <dbReference type="Proteomes" id="UP000181728"/>
    </source>
</evidence>
<dbReference type="Proteomes" id="UP000181728">
    <property type="component" value="Unassembled WGS sequence"/>
</dbReference>
<dbReference type="SMART" id="SM01133">
    <property type="entry name" value="DeoC"/>
    <property type="match status" value="1"/>
</dbReference>
<dbReference type="GO" id="GO:0005737">
    <property type="term" value="C:cytoplasm"/>
    <property type="evidence" value="ECO:0007669"/>
    <property type="project" value="UniProtKB-SubCell"/>
</dbReference>
<dbReference type="AlphaFoldDB" id="A0A483CM06"/>
<comment type="pathway">
    <text evidence="7">Carbohydrate degradation; 2-deoxy-D-ribose 1-phosphate degradation; D-glyceraldehyde 3-phosphate and acetaldehyde from 2-deoxy-alpha-D-ribose 1-phosphate: step 2/2.</text>
</comment>
<comment type="function">
    <text evidence="6 7">Catalyzes a reversible aldol reaction between acetaldehyde and D-glyceraldehyde 3-phosphate to generate 2-deoxy-D-ribose 5-phosphate.</text>
</comment>
<dbReference type="InterPro" id="IPR013785">
    <property type="entry name" value="Aldolase_TIM"/>
</dbReference>
<evidence type="ECO:0000313" key="8">
    <source>
        <dbReference type="EMBL" id="OIM21068.1"/>
    </source>
</evidence>
<feature type="active site" description="Schiff-base intermediate with acetaldehyde" evidence="7">
    <location>
        <position position="165"/>
    </location>
</feature>
<dbReference type="EMBL" id="MLOK01000043">
    <property type="protein sequence ID" value="OIM21068.1"/>
    <property type="molecule type" value="Genomic_DNA"/>
</dbReference>
<comment type="subcellular location">
    <subcellularLocation>
        <location evidence="7">Cytoplasm</location>
    </subcellularLocation>
</comment>
<dbReference type="Gene3D" id="3.20.20.70">
    <property type="entry name" value="Aldolase class I"/>
    <property type="match status" value="1"/>
</dbReference>
<dbReference type="GO" id="GO:0009264">
    <property type="term" value="P:deoxyribonucleotide catabolic process"/>
    <property type="evidence" value="ECO:0007669"/>
    <property type="project" value="UniProtKB-UniRule"/>
</dbReference>
<dbReference type="PANTHER" id="PTHR10889">
    <property type="entry name" value="DEOXYRIBOSE-PHOSPHATE ALDOLASE"/>
    <property type="match status" value="1"/>
</dbReference>
<dbReference type="Proteomes" id="UP000294726">
    <property type="component" value="Chromosome"/>
</dbReference>
<gene>
    <name evidence="7 9" type="primary">deoC</name>
    <name evidence="8" type="ORF">ATX59_05890</name>
    <name evidence="9" type="ORF">OENI_1223</name>
</gene>
<dbReference type="HAMAP" id="MF_00114">
    <property type="entry name" value="DeoC_type1"/>
    <property type="match status" value="1"/>
</dbReference>
<dbReference type="GO" id="GO:0006018">
    <property type="term" value="P:2-deoxyribose 1-phosphate catabolic process"/>
    <property type="evidence" value="ECO:0007669"/>
    <property type="project" value="UniProtKB-UniRule"/>
</dbReference>
<dbReference type="SUPFAM" id="SSF51569">
    <property type="entry name" value="Aldolase"/>
    <property type="match status" value="1"/>
</dbReference>
<name>A0A483CM06_OENOE</name>
<organism evidence="9 11">
    <name type="scientific">Oenococcus oeni</name>
    <name type="common">Leuconostoc oenos</name>
    <dbReference type="NCBI Taxonomy" id="1247"/>
    <lineage>
        <taxon>Bacteria</taxon>
        <taxon>Bacillati</taxon>
        <taxon>Bacillota</taxon>
        <taxon>Bacilli</taxon>
        <taxon>Lactobacillales</taxon>
        <taxon>Lactobacillaceae</taxon>
        <taxon>Oenococcus</taxon>
    </lineage>
</organism>
<evidence type="ECO:0000313" key="11">
    <source>
        <dbReference type="Proteomes" id="UP000294726"/>
    </source>
</evidence>
<comment type="catalytic activity">
    <reaction evidence="5 7">
        <text>2-deoxy-D-ribose 5-phosphate = D-glyceraldehyde 3-phosphate + acetaldehyde</text>
        <dbReference type="Rhea" id="RHEA:12821"/>
        <dbReference type="ChEBI" id="CHEBI:15343"/>
        <dbReference type="ChEBI" id="CHEBI:59776"/>
        <dbReference type="ChEBI" id="CHEBI:62877"/>
        <dbReference type="EC" id="4.1.2.4"/>
    </reaction>
</comment>
<keyword evidence="4 7" id="KW-0704">Schiff base</keyword>
<proteinExistence type="inferred from homology"/>
<dbReference type="GeneID" id="75065700"/>
<reference evidence="9 11" key="2">
    <citation type="submission" date="2018-08" db="EMBL/GenBank/DDBJ databases">
        <authorList>
            <person name="Lorentzen P. G. S. M."/>
        </authorList>
    </citation>
    <scope>NUCLEOTIDE SEQUENCE [LARGE SCALE GENOMIC DNA]</scope>
    <source>
        <strain evidence="9 11">CRBO_1381</strain>
    </source>
</reference>
<dbReference type="InterPro" id="IPR028581">
    <property type="entry name" value="DeoC_typeI"/>
</dbReference>
<dbReference type="GO" id="GO:0004139">
    <property type="term" value="F:deoxyribose-phosphate aldolase activity"/>
    <property type="evidence" value="ECO:0007669"/>
    <property type="project" value="UniProtKB-UniRule"/>
</dbReference>
<dbReference type="EMBL" id="LR031358">
    <property type="protein sequence ID" value="VDB98458.1"/>
    <property type="molecule type" value="Genomic_DNA"/>
</dbReference>
<dbReference type="RefSeq" id="WP_002819058.1">
    <property type="nucleotide sequence ID" value="NZ_CP084701.1"/>
</dbReference>
<dbReference type="PANTHER" id="PTHR10889:SF1">
    <property type="entry name" value="DEOXYRIBOSE-PHOSPHATE ALDOLASE"/>
    <property type="match status" value="1"/>
</dbReference>
<evidence type="ECO:0000256" key="5">
    <source>
        <dbReference type="ARBA" id="ARBA00048791"/>
    </source>
</evidence>
<evidence type="ECO:0000256" key="3">
    <source>
        <dbReference type="ARBA" id="ARBA00023239"/>
    </source>
</evidence>
<dbReference type="Pfam" id="PF01791">
    <property type="entry name" value="DeoC"/>
    <property type="match status" value="1"/>
</dbReference>
<comment type="similarity">
    <text evidence="1 7">Belongs to the DeoC/FbaB aldolase family. DeoC type 1 subfamily.</text>
</comment>